<dbReference type="AlphaFoldDB" id="A0AAW9D077"/>
<sequence>MAARDIVDVAYAALASRIAGDKAAGRYVARVALVIRP</sequence>
<proteinExistence type="predicted"/>
<comment type="caution">
    <text evidence="1">The sequence shown here is derived from an EMBL/GenBank/DDBJ whole genome shotgun (WGS) entry which is preliminary data.</text>
</comment>
<dbReference type="EMBL" id="QXCT01000002">
    <property type="protein sequence ID" value="MDW9256207.1"/>
    <property type="molecule type" value="Genomic_DNA"/>
</dbReference>
<accession>A0AAW9D077</accession>
<gene>
    <name evidence="1" type="ORF">C7S16_0200</name>
</gene>
<evidence type="ECO:0000313" key="1">
    <source>
        <dbReference type="EMBL" id="MDW9256207.1"/>
    </source>
</evidence>
<organism evidence="1 2">
    <name type="scientific">Burkholderia thailandensis</name>
    <dbReference type="NCBI Taxonomy" id="57975"/>
    <lineage>
        <taxon>Bacteria</taxon>
        <taxon>Pseudomonadati</taxon>
        <taxon>Pseudomonadota</taxon>
        <taxon>Betaproteobacteria</taxon>
        <taxon>Burkholderiales</taxon>
        <taxon>Burkholderiaceae</taxon>
        <taxon>Burkholderia</taxon>
        <taxon>pseudomallei group</taxon>
    </lineage>
</organism>
<reference evidence="1" key="1">
    <citation type="submission" date="2018-08" db="EMBL/GenBank/DDBJ databases">
        <title>Identification of Burkholderia cepacia strains that express a Burkholderia pseudomallei-like capsular polysaccharide.</title>
        <authorList>
            <person name="Burtnick M.N."/>
            <person name="Vongsouvath M."/>
            <person name="Newton P."/>
            <person name="Wuthiekanun V."/>
            <person name="Limmathurotsakul D."/>
            <person name="Brett P.J."/>
            <person name="Chantratita N."/>
            <person name="Dance D.A."/>
        </authorList>
    </citation>
    <scope>NUCLEOTIDE SEQUENCE</scope>
    <source>
        <strain evidence="1">SBXCC001</strain>
    </source>
</reference>
<evidence type="ECO:0000313" key="2">
    <source>
        <dbReference type="Proteomes" id="UP001272137"/>
    </source>
</evidence>
<dbReference type="Proteomes" id="UP001272137">
    <property type="component" value="Unassembled WGS sequence"/>
</dbReference>
<name>A0AAW9D077_BURTH</name>
<protein>
    <submittedName>
        <fullName evidence="1">Uncharacterized protein</fullName>
    </submittedName>
</protein>